<evidence type="ECO:0000313" key="2">
    <source>
        <dbReference type="Proteomes" id="UP001153636"/>
    </source>
</evidence>
<dbReference type="AlphaFoldDB" id="A0A9P0GB55"/>
<dbReference type="OrthoDB" id="10249338at2759"/>
<dbReference type="Proteomes" id="UP001153636">
    <property type="component" value="Chromosome 3"/>
</dbReference>
<proteinExistence type="predicted"/>
<sequence>MAQNFMEILTKQEDFFPTDPPHGMKDFQFDELTKKQREHLNNFKMKTIRENHRYLKEHPEIKTVVKLLFHAVLKERPNIKVCDFFAKYVIKNYGLLSTILVQRASEPTASIKTVIIDDSKENIISKSDTKQTSSQVTIKQVETVVYRRHLSSAGAQKWLEAQETKIVAEEILSEILNVICKDDVISQFQTYFAGSKRV</sequence>
<organism evidence="1 2">
    <name type="scientific">Psylliodes chrysocephalus</name>
    <dbReference type="NCBI Taxonomy" id="3402493"/>
    <lineage>
        <taxon>Eukaryota</taxon>
        <taxon>Metazoa</taxon>
        <taxon>Ecdysozoa</taxon>
        <taxon>Arthropoda</taxon>
        <taxon>Hexapoda</taxon>
        <taxon>Insecta</taxon>
        <taxon>Pterygota</taxon>
        <taxon>Neoptera</taxon>
        <taxon>Endopterygota</taxon>
        <taxon>Coleoptera</taxon>
        <taxon>Polyphaga</taxon>
        <taxon>Cucujiformia</taxon>
        <taxon>Chrysomeloidea</taxon>
        <taxon>Chrysomelidae</taxon>
        <taxon>Galerucinae</taxon>
        <taxon>Alticini</taxon>
        <taxon>Psylliodes</taxon>
    </lineage>
</organism>
<name>A0A9P0GB55_9CUCU</name>
<dbReference type="EMBL" id="OV651815">
    <property type="protein sequence ID" value="CAH1109069.1"/>
    <property type="molecule type" value="Genomic_DNA"/>
</dbReference>
<accession>A0A9P0GB55</accession>
<evidence type="ECO:0000313" key="1">
    <source>
        <dbReference type="EMBL" id="CAH1109069.1"/>
    </source>
</evidence>
<keyword evidence="2" id="KW-1185">Reference proteome</keyword>
<protein>
    <submittedName>
        <fullName evidence="1">Uncharacterized protein</fullName>
    </submittedName>
</protein>
<reference evidence="1" key="1">
    <citation type="submission" date="2022-01" db="EMBL/GenBank/DDBJ databases">
        <authorList>
            <person name="King R."/>
        </authorList>
    </citation>
    <scope>NUCLEOTIDE SEQUENCE</scope>
</reference>
<gene>
    <name evidence="1" type="ORF">PSYICH_LOCUS9395</name>
</gene>